<reference evidence="12 13" key="1">
    <citation type="journal article" date="2016" name="Nat. Commun.">
        <title>Thousands of microbial genomes shed light on interconnected biogeochemical processes in an aquifer system.</title>
        <authorList>
            <person name="Anantharaman K."/>
            <person name="Brown C.T."/>
            <person name="Hug L.A."/>
            <person name="Sharon I."/>
            <person name="Castelle C.J."/>
            <person name="Probst A.J."/>
            <person name="Thomas B.C."/>
            <person name="Singh A."/>
            <person name="Wilkins M.J."/>
            <person name="Karaoz U."/>
            <person name="Brodie E.L."/>
            <person name="Williams K.H."/>
            <person name="Hubbard S.S."/>
            <person name="Banfield J.F."/>
        </authorList>
    </citation>
    <scope>NUCLEOTIDE SEQUENCE [LARGE SCALE GENOMIC DNA]</scope>
</reference>
<keyword evidence="10" id="KW-0456">Lyase</keyword>
<organism evidence="12 13">
    <name type="scientific">Candidatus Spechtbacteria bacterium RIFCSPLOWO2_01_FULL_43_12</name>
    <dbReference type="NCBI Taxonomy" id="1802162"/>
    <lineage>
        <taxon>Bacteria</taxon>
        <taxon>Candidatus Spechtiibacteriota</taxon>
    </lineage>
</organism>
<dbReference type="PANTHER" id="PTHR10359:SF18">
    <property type="entry name" value="ENDONUCLEASE III"/>
    <property type="match status" value="1"/>
</dbReference>
<evidence type="ECO:0000256" key="3">
    <source>
        <dbReference type="ARBA" id="ARBA00022723"/>
    </source>
</evidence>
<dbReference type="GO" id="GO:0006285">
    <property type="term" value="P:base-excision repair, AP site formation"/>
    <property type="evidence" value="ECO:0007669"/>
    <property type="project" value="TreeGrafter"/>
</dbReference>
<dbReference type="SMART" id="SM00478">
    <property type="entry name" value="ENDO3c"/>
    <property type="match status" value="1"/>
</dbReference>
<dbReference type="GO" id="GO:0140078">
    <property type="term" value="F:class I DNA-(apurinic or apyrimidinic site) endonuclease activity"/>
    <property type="evidence" value="ECO:0007669"/>
    <property type="project" value="UniProtKB-EC"/>
</dbReference>
<comment type="similarity">
    <text evidence="1 10">Belongs to the Nth/MutY family.</text>
</comment>
<dbReference type="GO" id="GO:0003677">
    <property type="term" value="F:DNA binding"/>
    <property type="evidence" value="ECO:0007669"/>
    <property type="project" value="UniProtKB-UniRule"/>
</dbReference>
<dbReference type="InterPro" id="IPR005759">
    <property type="entry name" value="Nth"/>
</dbReference>
<dbReference type="HAMAP" id="MF_00942">
    <property type="entry name" value="Nth"/>
    <property type="match status" value="1"/>
</dbReference>
<keyword evidence="3" id="KW-0479">Metal-binding</keyword>
<dbReference type="GO" id="GO:0051539">
    <property type="term" value="F:4 iron, 4 sulfur cluster binding"/>
    <property type="evidence" value="ECO:0007669"/>
    <property type="project" value="UniProtKB-KW"/>
</dbReference>
<comment type="caution">
    <text evidence="12">The sequence shown here is derived from an EMBL/GenBank/DDBJ whole genome shotgun (WGS) entry which is preliminary data.</text>
</comment>
<evidence type="ECO:0000256" key="9">
    <source>
        <dbReference type="ARBA" id="ARBA00023295"/>
    </source>
</evidence>
<evidence type="ECO:0000259" key="11">
    <source>
        <dbReference type="SMART" id="SM00478"/>
    </source>
</evidence>
<dbReference type="EMBL" id="MHOH01000011">
    <property type="protein sequence ID" value="OGZ60849.1"/>
    <property type="molecule type" value="Genomic_DNA"/>
</dbReference>
<keyword evidence="5 10" id="KW-0378">Hydrolase</keyword>
<dbReference type="GO" id="GO:0019104">
    <property type="term" value="F:DNA N-glycosylase activity"/>
    <property type="evidence" value="ECO:0007669"/>
    <property type="project" value="UniProtKB-UniRule"/>
</dbReference>
<evidence type="ECO:0000256" key="4">
    <source>
        <dbReference type="ARBA" id="ARBA00022763"/>
    </source>
</evidence>
<comment type="function">
    <text evidence="10">DNA repair enzyme that has both DNA N-glycosylase activity and AP-lyase activity. The DNA N-glycosylase activity releases various damaged pyrimidines from DNA by cleaving the N-glycosidic bond, leaving an AP (apurinic/apyrimidinic) site. The AP-lyase activity cleaves the phosphodiester bond 3' to the AP site by a beta-elimination, leaving a 3'-terminal unsaturated sugar and a product with a terminal 5'-phosphate.</text>
</comment>
<evidence type="ECO:0000256" key="2">
    <source>
        <dbReference type="ARBA" id="ARBA00022485"/>
    </source>
</evidence>
<evidence type="ECO:0000256" key="7">
    <source>
        <dbReference type="ARBA" id="ARBA00023014"/>
    </source>
</evidence>
<evidence type="ECO:0000313" key="12">
    <source>
        <dbReference type="EMBL" id="OGZ60849.1"/>
    </source>
</evidence>
<protein>
    <recommendedName>
        <fullName evidence="10">Endonuclease III</fullName>
        <ecNumber evidence="10">4.2.99.18</ecNumber>
    </recommendedName>
    <alternativeName>
        <fullName evidence="10">DNA-(apurinic or apyrimidinic site) lyase</fullName>
    </alternativeName>
</protein>
<keyword evidence="7" id="KW-0411">Iron-sulfur</keyword>
<dbReference type="InterPro" id="IPR023170">
    <property type="entry name" value="HhH_base_excis_C"/>
</dbReference>
<dbReference type="AlphaFoldDB" id="A0A1G2HEN3"/>
<dbReference type="FunFam" id="1.10.340.30:FF:000001">
    <property type="entry name" value="Endonuclease III"/>
    <property type="match status" value="1"/>
</dbReference>
<gene>
    <name evidence="10" type="primary">nth</name>
    <name evidence="12" type="ORF">A2919_02245</name>
</gene>
<keyword evidence="4 10" id="KW-0227">DNA damage</keyword>
<evidence type="ECO:0000256" key="10">
    <source>
        <dbReference type="HAMAP-Rule" id="MF_00942"/>
    </source>
</evidence>
<evidence type="ECO:0000256" key="8">
    <source>
        <dbReference type="ARBA" id="ARBA00023204"/>
    </source>
</evidence>
<keyword evidence="9 10" id="KW-0326">Glycosidase</keyword>
<accession>A0A1G2HEN3</accession>
<dbReference type="InterPro" id="IPR011257">
    <property type="entry name" value="DNA_glycosylase"/>
</dbReference>
<proteinExistence type="inferred from homology"/>
<dbReference type="Gene3D" id="1.10.340.30">
    <property type="entry name" value="Hypothetical protein, domain 2"/>
    <property type="match status" value="1"/>
</dbReference>
<evidence type="ECO:0000313" key="13">
    <source>
        <dbReference type="Proteomes" id="UP000178835"/>
    </source>
</evidence>
<keyword evidence="2" id="KW-0004">4Fe-4S</keyword>
<dbReference type="EC" id="4.2.99.18" evidence="10"/>
<evidence type="ECO:0000256" key="5">
    <source>
        <dbReference type="ARBA" id="ARBA00022801"/>
    </source>
</evidence>
<dbReference type="Pfam" id="PF00730">
    <property type="entry name" value="HhH-GPD"/>
    <property type="match status" value="1"/>
</dbReference>
<dbReference type="Gene3D" id="1.10.1670.10">
    <property type="entry name" value="Helix-hairpin-Helix base-excision DNA repair enzymes (C-terminal)"/>
    <property type="match status" value="1"/>
</dbReference>
<evidence type="ECO:0000256" key="6">
    <source>
        <dbReference type="ARBA" id="ARBA00023004"/>
    </source>
</evidence>
<keyword evidence="10" id="KW-0238">DNA-binding</keyword>
<dbReference type="InterPro" id="IPR003265">
    <property type="entry name" value="HhH-GPD_domain"/>
</dbReference>
<comment type="catalytic activity">
    <reaction evidence="10">
        <text>2'-deoxyribonucleotide-(2'-deoxyribose 5'-phosphate)-2'-deoxyribonucleotide-DNA = a 3'-end 2'-deoxyribonucleotide-(2,3-dehydro-2,3-deoxyribose 5'-phosphate)-DNA + a 5'-end 5'-phospho-2'-deoxyribonucleoside-DNA + H(+)</text>
        <dbReference type="Rhea" id="RHEA:66592"/>
        <dbReference type="Rhea" id="RHEA-COMP:13180"/>
        <dbReference type="Rhea" id="RHEA-COMP:16897"/>
        <dbReference type="Rhea" id="RHEA-COMP:17067"/>
        <dbReference type="ChEBI" id="CHEBI:15378"/>
        <dbReference type="ChEBI" id="CHEBI:136412"/>
        <dbReference type="ChEBI" id="CHEBI:157695"/>
        <dbReference type="ChEBI" id="CHEBI:167181"/>
        <dbReference type="EC" id="4.2.99.18"/>
    </reaction>
</comment>
<dbReference type="PANTHER" id="PTHR10359">
    <property type="entry name" value="A/G-SPECIFIC ADENINE GLYCOSYLASE/ENDONUCLEASE III"/>
    <property type="match status" value="1"/>
</dbReference>
<dbReference type="SUPFAM" id="SSF48150">
    <property type="entry name" value="DNA-glycosylase"/>
    <property type="match status" value="1"/>
</dbReference>
<evidence type="ECO:0000256" key="1">
    <source>
        <dbReference type="ARBA" id="ARBA00008343"/>
    </source>
</evidence>
<comment type="cofactor">
    <cofactor evidence="10">
        <name>[4Fe-4S] cluster</name>
        <dbReference type="ChEBI" id="CHEBI:49883"/>
    </cofactor>
    <text evidence="10">Binds 1 [4Fe-4S] cluster.</text>
</comment>
<dbReference type="GO" id="GO:0046872">
    <property type="term" value="F:metal ion binding"/>
    <property type="evidence" value="ECO:0007669"/>
    <property type="project" value="UniProtKB-KW"/>
</dbReference>
<sequence length="210" mass="23743">MAESFEAKKKRAGRILRVLKKTYPNACIALKYKTPVQLLVAVILSAQSTDAQVNKTTEKLFKKYKTVSDFAEADLKTFTKEVSSVNFYKNKAKFIVNAAKKIKEEYGGKLPNDINELVKLAGVARKTANIVQYQIYGKAEGIAVDTHVKRVAYNLGLTNKKDPVKIEQDLMKLYPQKEWGQIEFYFQAYGRTVMKARGKADMEDPLAGLY</sequence>
<comment type="caution">
    <text evidence="10">Lacks conserved residue(s) required for the propagation of feature annotation.</text>
</comment>
<dbReference type="PIRSF" id="PIRSF001435">
    <property type="entry name" value="Nth"/>
    <property type="match status" value="1"/>
</dbReference>
<feature type="domain" description="HhH-GPD" evidence="11">
    <location>
        <begin position="44"/>
        <end position="192"/>
    </location>
</feature>
<keyword evidence="6" id="KW-0408">Iron</keyword>
<keyword evidence="8 10" id="KW-0234">DNA repair</keyword>
<dbReference type="CDD" id="cd00056">
    <property type="entry name" value="ENDO3c"/>
    <property type="match status" value="1"/>
</dbReference>
<dbReference type="Proteomes" id="UP000178835">
    <property type="component" value="Unassembled WGS sequence"/>
</dbReference>
<name>A0A1G2HEN3_9BACT</name>